<organism evidence="1 2">
    <name type="scientific">Klebsiella pneumoniae subsp. pneumoniae</name>
    <dbReference type="NCBI Taxonomy" id="72407"/>
    <lineage>
        <taxon>Bacteria</taxon>
        <taxon>Pseudomonadati</taxon>
        <taxon>Pseudomonadota</taxon>
        <taxon>Gammaproteobacteria</taxon>
        <taxon>Enterobacterales</taxon>
        <taxon>Enterobacteriaceae</taxon>
        <taxon>Klebsiella/Raoultella group</taxon>
        <taxon>Klebsiella</taxon>
        <taxon>Klebsiella pneumoniae complex</taxon>
    </lineage>
</organism>
<protein>
    <submittedName>
        <fullName evidence="1">Uncharacterized protein</fullName>
    </submittedName>
</protein>
<proteinExistence type="predicted"/>
<evidence type="ECO:0000313" key="1">
    <source>
        <dbReference type="EMBL" id="STV14034.1"/>
    </source>
</evidence>
<evidence type="ECO:0000313" key="2">
    <source>
        <dbReference type="Proteomes" id="UP000254020"/>
    </source>
</evidence>
<gene>
    <name evidence="1" type="ORF">NCTC9504_05783</name>
</gene>
<dbReference type="AlphaFoldDB" id="A0A378AM13"/>
<accession>A0A378AM13</accession>
<name>A0A378AM13_KLEPN</name>
<reference evidence="1 2" key="1">
    <citation type="submission" date="2018-06" db="EMBL/GenBank/DDBJ databases">
        <authorList>
            <consortium name="Pathogen Informatics"/>
            <person name="Doyle S."/>
        </authorList>
    </citation>
    <scope>NUCLEOTIDE SEQUENCE [LARGE SCALE GENOMIC DNA]</scope>
    <source>
        <strain evidence="1 2">NCTC9504</strain>
    </source>
</reference>
<sequence length="30" mass="3367">MILTRIKNDVISISVLALKLDKLILSMLVI</sequence>
<dbReference type="EMBL" id="UGMA01000005">
    <property type="protein sequence ID" value="STV14034.1"/>
    <property type="molecule type" value="Genomic_DNA"/>
</dbReference>
<dbReference type="Proteomes" id="UP000254020">
    <property type="component" value="Unassembled WGS sequence"/>
</dbReference>